<dbReference type="Pfam" id="PF12099">
    <property type="entry name" value="DUF3575"/>
    <property type="match status" value="1"/>
</dbReference>
<proteinExistence type="predicted"/>
<accession>C2MDJ0</accession>
<evidence type="ECO:0000313" key="3">
    <source>
        <dbReference type="Proteomes" id="UP000003303"/>
    </source>
</evidence>
<dbReference type="InterPro" id="IPR021958">
    <property type="entry name" value="DUF3575"/>
</dbReference>
<dbReference type="RefSeq" id="WP_007365893.1">
    <property type="nucleotide sequence ID" value="NZ_ACLR01000192.1"/>
</dbReference>
<feature type="chain" id="PRO_5002914851" description="DUF3575 domain-containing protein" evidence="1">
    <location>
        <begin position="22"/>
        <end position="192"/>
    </location>
</feature>
<name>C2MDJ0_9PORP</name>
<dbReference type="InterPro" id="IPR036709">
    <property type="entry name" value="Autotransporte_beta_dom_sf"/>
</dbReference>
<keyword evidence="1" id="KW-0732">Signal</keyword>
<keyword evidence="3" id="KW-1185">Reference proteome</keyword>
<protein>
    <recommendedName>
        <fullName evidence="4">DUF3575 domain-containing protein</fullName>
    </recommendedName>
</protein>
<comment type="caution">
    <text evidence="2">The sequence shown here is derived from an EMBL/GenBank/DDBJ whole genome shotgun (WGS) entry which is preliminary data.</text>
</comment>
<evidence type="ECO:0000256" key="1">
    <source>
        <dbReference type="SAM" id="SignalP"/>
    </source>
</evidence>
<organism evidence="2 3">
    <name type="scientific">Porphyromonas uenonis 60-3</name>
    <dbReference type="NCBI Taxonomy" id="596327"/>
    <lineage>
        <taxon>Bacteria</taxon>
        <taxon>Pseudomonadati</taxon>
        <taxon>Bacteroidota</taxon>
        <taxon>Bacteroidia</taxon>
        <taxon>Bacteroidales</taxon>
        <taxon>Porphyromonadaceae</taxon>
        <taxon>Porphyromonas</taxon>
    </lineage>
</organism>
<dbReference type="OrthoDB" id="1060107at2"/>
<evidence type="ECO:0000313" key="2">
    <source>
        <dbReference type="EMBL" id="EEK16212.1"/>
    </source>
</evidence>
<evidence type="ECO:0008006" key="4">
    <source>
        <dbReference type="Google" id="ProtNLM"/>
    </source>
</evidence>
<gene>
    <name evidence="2" type="ORF">PORUE0001_0556</name>
</gene>
<reference evidence="2 3" key="1">
    <citation type="submission" date="2009-04" db="EMBL/GenBank/DDBJ databases">
        <authorList>
            <person name="Sebastian Y."/>
            <person name="Madupu R."/>
            <person name="Durkin A.S."/>
            <person name="Torralba M."/>
            <person name="Methe B."/>
            <person name="Sutton G.G."/>
            <person name="Strausberg R.L."/>
            <person name="Nelson K.E."/>
        </authorList>
    </citation>
    <scope>NUCLEOTIDE SEQUENCE [LARGE SCALE GENOMIC DNA]</scope>
    <source>
        <strain evidence="2 3">60-3</strain>
    </source>
</reference>
<dbReference type="eggNOG" id="COG2885">
    <property type="taxonomic scope" value="Bacteria"/>
</dbReference>
<dbReference type="STRING" id="596327.PORUE0001_0556"/>
<dbReference type="EMBL" id="ACLR01000192">
    <property type="protein sequence ID" value="EEK16212.1"/>
    <property type="molecule type" value="Genomic_DNA"/>
</dbReference>
<feature type="signal peptide" evidence="1">
    <location>
        <begin position="1"/>
        <end position="21"/>
    </location>
</feature>
<sequence>MKNRLISLLISLLATITWCTAQDVGIKTNFLYWGTATPNLGIEVRVAPRWTIDLSGGYNFINPINKETGLKWMHFSVLPEARYYLCEAFNGHFFGLHGLVGFYNVNRLNVPIGRLKRLKDYRLQGWGYGVGITYGYEWVLAKHWNLEASISAGYALFDYTRYNCEHCGKVVAKEKKNYFGPTKATLSLIYLF</sequence>
<dbReference type="AlphaFoldDB" id="C2MDJ0"/>
<dbReference type="Proteomes" id="UP000003303">
    <property type="component" value="Unassembled WGS sequence"/>
</dbReference>
<dbReference type="SUPFAM" id="SSF103515">
    <property type="entry name" value="Autotransporter"/>
    <property type="match status" value="1"/>
</dbReference>